<proteinExistence type="predicted"/>
<feature type="compositionally biased region" description="Pro residues" evidence="1">
    <location>
        <begin position="484"/>
        <end position="501"/>
    </location>
</feature>
<reference evidence="2 3" key="1">
    <citation type="submission" date="2017-04" db="EMBL/GenBank/DDBJ databases">
        <title>Draft genome of the yeast Clavispora lusitaniae type strain CBS 6936.</title>
        <authorList>
            <person name="Durrens P."/>
            <person name="Klopp C."/>
            <person name="Biteau N."/>
            <person name="Fitton-Ouhabi V."/>
            <person name="Dementhon K."/>
            <person name="Accoceberry I."/>
            <person name="Sherman D.J."/>
            <person name="Noel T."/>
        </authorList>
    </citation>
    <scope>NUCLEOTIDE SEQUENCE [LARGE SCALE GENOMIC DNA]</scope>
    <source>
        <strain evidence="2 3">CBS 6936</strain>
    </source>
</reference>
<evidence type="ECO:0000313" key="2">
    <source>
        <dbReference type="EMBL" id="OVF07419.1"/>
    </source>
</evidence>
<evidence type="ECO:0000256" key="1">
    <source>
        <dbReference type="SAM" id="MobiDB-lite"/>
    </source>
</evidence>
<organism evidence="2 3">
    <name type="scientific">Clavispora lusitaniae</name>
    <name type="common">Candida lusitaniae</name>
    <dbReference type="NCBI Taxonomy" id="36911"/>
    <lineage>
        <taxon>Eukaryota</taxon>
        <taxon>Fungi</taxon>
        <taxon>Dikarya</taxon>
        <taxon>Ascomycota</taxon>
        <taxon>Saccharomycotina</taxon>
        <taxon>Pichiomycetes</taxon>
        <taxon>Metschnikowiaceae</taxon>
        <taxon>Clavispora</taxon>
    </lineage>
</organism>
<feature type="compositionally biased region" description="Polar residues" evidence="1">
    <location>
        <begin position="1"/>
        <end position="19"/>
    </location>
</feature>
<dbReference type="AlphaFoldDB" id="A0AA91PXI8"/>
<feature type="region of interest" description="Disordered" evidence="1">
    <location>
        <begin position="478"/>
        <end position="524"/>
    </location>
</feature>
<feature type="region of interest" description="Disordered" evidence="1">
    <location>
        <begin position="407"/>
        <end position="466"/>
    </location>
</feature>
<feature type="compositionally biased region" description="Polar residues" evidence="1">
    <location>
        <begin position="195"/>
        <end position="204"/>
    </location>
</feature>
<feature type="compositionally biased region" description="Basic and acidic residues" evidence="1">
    <location>
        <begin position="182"/>
        <end position="194"/>
    </location>
</feature>
<dbReference type="KEGG" id="clus:A9F13_13g01232"/>
<feature type="compositionally biased region" description="Low complexity" evidence="1">
    <location>
        <begin position="268"/>
        <end position="303"/>
    </location>
</feature>
<protein>
    <recommendedName>
        <fullName evidence="4">Protein SCD5</fullName>
    </recommendedName>
</protein>
<accession>A0AA91PXI8</accession>
<dbReference type="Proteomes" id="UP000195602">
    <property type="component" value="Unassembled WGS sequence"/>
</dbReference>
<evidence type="ECO:0000313" key="3">
    <source>
        <dbReference type="Proteomes" id="UP000195602"/>
    </source>
</evidence>
<feature type="region of interest" description="Disordered" evidence="1">
    <location>
        <begin position="161"/>
        <end position="204"/>
    </location>
</feature>
<comment type="caution">
    <text evidence="2">The sequence shown here is derived from an EMBL/GenBank/DDBJ whole genome shotgun (WGS) entry which is preliminary data.</text>
</comment>
<feature type="region of interest" description="Disordered" evidence="1">
    <location>
        <begin position="268"/>
        <end position="311"/>
    </location>
</feature>
<feature type="compositionally biased region" description="Low complexity" evidence="1">
    <location>
        <begin position="443"/>
        <end position="456"/>
    </location>
</feature>
<evidence type="ECO:0008006" key="4">
    <source>
        <dbReference type="Google" id="ProtNLM"/>
    </source>
</evidence>
<gene>
    <name evidence="2" type="ORF">A9F13_13g01232</name>
</gene>
<sequence>MDTQLDWLSSVRPQAQSGPQAGLAPPPVSFGSASNTDLQKVPDSYHYSFPNASADNISRSNGNIDSNADGESVPLSLTAQDLTLEESKTYMRWYSDILARTNSRTITMNDVYHFLSNFRLPAETKEKINRIFSKILASINIGEFFALLRVVSHTLEGKEPTRSLIQQKAPVPVPPSILSKKRQNDEPDEPKQSEEPTQPTQPLDLDSFTQFMLTGERPDESNKKRSKKMKSVKFSDQLVSDVHDVHDEPMSDSLDYSLPMDQLLERLSTSNKSSNGNTNTNTANNYSNNPNNNSNNNSNNNNNPLRGVASPDPEERQILMDMASEINHFRNLHSVDTMSVGGVPANIHLHGSFSSPRPSSPLQPNMTGPAQIAQMGRLSPLRPNMTGPADMARLFAPPPDNRDIITTGETSETLRNIDANARIGIPERQEKPRPPVPNRRARSFSSPNPIPSNTSTPDPPPRAFADVVGLNPTLAIGRSASVSPAPPLPPKVSIRAPPPPPSRRRGSSLASPPPQAPSIDSVMRAPVYEHSDASSSTSNILDDLKALQEEVDKIRDMTGGF</sequence>
<dbReference type="EMBL" id="LYUB02000013">
    <property type="protein sequence ID" value="OVF07419.1"/>
    <property type="molecule type" value="Genomic_DNA"/>
</dbReference>
<name>A0AA91PXI8_CLALS</name>
<feature type="region of interest" description="Disordered" evidence="1">
    <location>
        <begin position="1"/>
        <end position="35"/>
    </location>
</feature>